<evidence type="ECO:0000256" key="10">
    <source>
        <dbReference type="ARBA" id="ARBA00023136"/>
    </source>
</evidence>
<dbReference type="InterPro" id="IPR000157">
    <property type="entry name" value="TIR_dom"/>
</dbReference>
<dbReference type="InterPro" id="IPR035897">
    <property type="entry name" value="Toll_tir_struct_dom_sf"/>
</dbReference>
<dbReference type="Pfam" id="PF01582">
    <property type="entry name" value="TIR"/>
    <property type="match status" value="1"/>
</dbReference>
<keyword evidence="9 13" id="KW-1133">Transmembrane helix</keyword>
<dbReference type="InterPro" id="IPR032675">
    <property type="entry name" value="LRR_dom_sf"/>
</dbReference>
<dbReference type="PROSITE" id="PS51450">
    <property type="entry name" value="LRR"/>
    <property type="match status" value="2"/>
</dbReference>
<dbReference type="EMBL" id="UYJE01009911">
    <property type="protein sequence ID" value="VDI77976.1"/>
    <property type="molecule type" value="Genomic_DNA"/>
</dbReference>
<keyword evidence="16" id="KW-1185">Reference proteome</keyword>
<dbReference type="PANTHER" id="PTHR24365:SF530">
    <property type="entry name" value="MSTPROX-RELATED"/>
    <property type="match status" value="1"/>
</dbReference>
<organism evidence="15 16">
    <name type="scientific">Mytilus galloprovincialis</name>
    <name type="common">Mediterranean mussel</name>
    <dbReference type="NCBI Taxonomy" id="29158"/>
    <lineage>
        <taxon>Eukaryota</taxon>
        <taxon>Metazoa</taxon>
        <taxon>Spiralia</taxon>
        <taxon>Lophotrochozoa</taxon>
        <taxon>Mollusca</taxon>
        <taxon>Bivalvia</taxon>
        <taxon>Autobranchia</taxon>
        <taxon>Pteriomorphia</taxon>
        <taxon>Mytilida</taxon>
        <taxon>Mytiloidea</taxon>
        <taxon>Mytilidae</taxon>
        <taxon>Mytilinae</taxon>
        <taxon>Mytilus</taxon>
    </lineage>
</organism>
<dbReference type="GO" id="GO:0004888">
    <property type="term" value="F:transmembrane signaling receptor activity"/>
    <property type="evidence" value="ECO:0007669"/>
    <property type="project" value="InterPro"/>
</dbReference>
<evidence type="ECO:0000256" key="3">
    <source>
        <dbReference type="ARBA" id="ARBA00022588"/>
    </source>
</evidence>
<keyword evidence="11" id="KW-0675">Receptor</keyword>
<evidence type="ECO:0000313" key="15">
    <source>
        <dbReference type="EMBL" id="VDI77976.1"/>
    </source>
</evidence>
<dbReference type="PIRSF" id="PIRSF037595">
    <property type="entry name" value="Toll-like_receptor"/>
    <property type="match status" value="1"/>
</dbReference>
<dbReference type="SUPFAM" id="SSF52200">
    <property type="entry name" value="Toll/Interleukin receptor TIR domain"/>
    <property type="match status" value="1"/>
</dbReference>
<dbReference type="SMART" id="SM00369">
    <property type="entry name" value="LRR_TYP"/>
    <property type="match status" value="9"/>
</dbReference>
<accession>A0A8B6HDM4</accession>
<sequence>MIRPLYVLVLTFEILYRSASIIKRKHGFKPCEFDHRCACKRDQSSSLYVADCSGLNMTQIRRFPNVLLKLSLRMNRLEVIKDGIFSDNTLLTSLDLSFNNINSISSSSFIGLEKLKELDLQHNNLRKISFTHQWLARFKSLVYLNLKENFYDEYQPDISSLVRLETLKMDFVHNKTAILSKQFKNLKRLKLLDFSGFTGHCSVPVLTPNTFQNVPYVRHLNLSMCKIKSLQIKTFHVMKNIASLDLSGNTCLKFQVLENVTADLQFSAIKILKVNKIHKVFDMNTYLHTNHIKHLKNTSILELHMDSNRLQQIEPGALRFLPTTLIHLSVRDNMFSLGPYVYDLLALSVKTVDVSGMNSFHKEDSNPEKCNLDLVCTWHTDVRLDEYSDPQFKHLWFRRETNEQAGFRRTFIPIPYNLTKLNYRSCGSQYNITEVELSNNKLENVDLSNNLLTRWIGPLRNVKNLRYLDLSSNMCSYLSTFFFGPDFIVLEKLSMSNNLLGLILPSDIHGNTFQHLLNVIKLDLSQNRISNLPHQIFKSLRKMEILDLSDNFIENIDFQLSHLIKLSYLNLRNNLITFINNQAIIQINSIVDKRKKLAINLSGNKLICTCESQKFIDWMGSTSVHIVNKTHYFCQLSTGERVQIQHIPELFTTLEKECTSYVILTSGLLVSLSLFIIVLIMGICYRFRWKLRYCYYMVKIRSRSKIPQIDEDENEYMYDVFVSYADDDRSFVHTQLLQTLEKENGIRLCLHKRNFLPGNDIATNITSAIHNSRKTIVIMTYHYLKSYWCMFEFNMARMESIYERNNENVLFLVVFEHISARDFPLHILEVVQSQSYIEFPNDEQGDVVFWLQLVTALK</sequence>
<keyword evidence="12" id="KW-0325">Glycoprotein</keyword>
<evidence type="ECO:0000256" key="4">
    <source>
        <dbReference type="ARBA" id="ARBA00022614"/>
    </source>
</evidence>
<evidence type="ECO:0000256" key="13">
    <source>
        <dbReference type="SAM" id="Phobius"/>
    </source>
</evidence>
<keyword evidence="5 13" id="KW-0812">Transmembrane</keyword>
<evidence type="ECO:0000256" key="9">
    <source>
        <dbReference type="ARBA" id="ARBA00022989"/>
    </source>
</evidence>
<dbReference type="PANTHER" id="PTHR24365">
    <property type="entry name" value="TOLL-LIKE RECEPTOR"/>
    <property type="match status" value="1"/>
</dbReference>
<dbReference type="SMART" id="SM00365">
    <property type="entry name" value="LRR_SD22"/>
    <property type="match status" value="5"/>
</dbReference>
<dbReference type="GO" id="GO:0005886">
    <property type="term" value="C:plasma membrane"/>
    <property type="evidence" value="ECO:0007669"/>
    <property type="project" value="TreeGrafter"/>
</dbReference>
<dbReference type="InterPro" id="IPR003591">
    <property type="entry name" value="Leu-rich_rpt_typical-subtyp"/>
</dbReference>
<dbReference type="Gene3D" id="3.40.50.10140">
    <property type="entry name" value="Toll/interleukin-1 receptor homology (TIR) domain"/>
    <property type="match status" value="1"/>
</dbReference>
<keyword evidence="4" id="KW-0433">Leucine-rich repeat</keyword>
<evidence type="ECO:0000256" key="12">
    <source>
        <dbReference type="ARBA" id="ARBA00023180"/>
    </source>
</evidence>
<comment type="caution">
    <text evidence="15">The sequence shown here is derived from an EMBL/GenBank/DDBJ whole genome shotgun (WGS) entry which is preliminary data.</text>
</comment>
<comment type="similarity">
    <text evidence="2">Belongs to the Toll-like receptor family.</text>
</comment>
<dbReference type="Gene3D" id="3.80.10.10">
    <property type="entry name" value="Ribonuclease Inhibitor"/>
    <property type="match status" value="3"/>
</dbReference>
<feature type="domain" description="TIR" evidence="14">
    <location>
        <begin position="716"/>
        <end position="857"/>
    </location>
</feature>
<dbReference type="AlphaFoldDB" id="A0A8B6HDM4"/>
<evidence type="ECO:0000256" key="5">
    <source>
        <dbReference type="ARBA" id="ARBA00022692"/>
    </source>
</evidence>
<evidence type="ECO:0000256" key="8">
    <source>
        <dbReference type="ARBA" id="ARBA00022859"/>
    </source>
</evidence>
<dbReference type="SMART" id="SM00255">
    <property type="entry name" value="TIR"/>
    <property type="match status" value="1"/>
</dbReference>
<evidence type="ECO:0000256" key="7">
    <source>
        <dbReference type="ARBA" id="ARBA00022737"/>
    </source>
</evidence>
<dbReference type="InterPro" id="IPR017241">
    <property type="entry name" value="Toll-like_receptor"/>
</dbReference>
<dbReference type="Pfam" id="PF13855">
    <property type="entry name" value="LRR_8"/>
    <property type="match status" value="2"/>
</dbReference>
<proteinExistence type="inferred from homology"/>
<keyword evidence="3" id="KW-0399">Innate immunity</keyword>
<dbReference type="FunFam" id="3.40.50.10140:FF:000001">
    <property type="entry name" value="Toll-like receptor 2"/>
    <property type="match status" value="1"/>
</dbReference>
<evidence type="ECO:0000256" key="6">
    <source>
        <dbReference type="ARBA" id="ARBA00022729"/>
    </source>
</evidence>
<protein>
    <recommendedName>
        <fullName evidence="14">TIR domain-containing protein</fullName>
    </recommendedName>
</protein>
<dbReference type="SUPFAM" id="SSF52058">
    <property type="entry name" value="L domain-like"/>
    <property type="match status" value="2"/>
</dbReference>
<evidence type="ECO:0000259" key="14">
    <source>
        <dbReference type="PROSITE" id="PS50104"/>
    </source>
</evidence>
<reference evidence="15" key="1">
    <citation type="submission" date="2018-11" db="EMBL/GenBank/DDBJ databases">
        <authorList>
            <person name="Alioto T."/>
            <person name="Alioto T."/>
        </authorList>
    </citation>
    <scope>NUCLEOTIDE SEQUENCE</scope>
</reference>
<dbReference type="PROSITE" id="PS50104">
    <property type="entry name" value="TIR"/>
    <property type="match status" value="1"/>
</dbReference>
<dbReference type="InterPro" id="IPR001611">
    <property type="entry name" value="Leu-rich_rpt"/>
</dbReference>
<gene>
    <name evidence="15" type="ORF">MGAL_10B067375</name>
</gene>
<evidence type="ECO:0000256" key="11">
    <source>
        <dbReference type="ARBA" id="ARBA00023170"/>
    </source>
</evidence>
<keyword evidence="10 13" id="KW-0472">Membrane</keyword>
<evidence type="ECO:0000313" key="16">
    <source>
        <dbReference type="Proteomes" id="UP000596742"/>
    </source>
</evidence>
<dbReference type="Proteomes" id="UP000596742">
    <property type="component" value="Unassembled WGS sequence"/>
</dbReference>
<dbReference type="GO" id="GO:0045087">
    <property type="term" value="P:innate immune response"/>
    <property type="evidence" value="ECO:0007669"/>
    <property type="project" value="UniProtKB-KW"/>
</dbReference>
<evidence type="ECO:0000256" key="2">
    <source>
        <dbReference type="ARBA" id="ARBA00009634"/>
    </source>
</evidence>
<comment type="subcellular location">
    <subcellularLocation>
        <location evidence="1">Membrane</location>
        <topology evidence="1">Single-pass type I membrane protein</topology>
    </subcellularLocation>
</comment>
<dbReference type="OrthoDB" id="1526598at2759"/>
<keyword evidence="6" id="KW-0732">Signal</keyword>
<dbReference type="PRINTS" id="PR00019">
    <property type="entry name" value="LEURICHRPT"/>
</dbReference>
<keyword evidence="8" id="KW-0391">Immunity</keyword>
<dbReference type="GO" id="GO:0002224">
    <property type="term" value="P:toll-like receptor signaling pathway"/>
    <property type="evidence" value="ECO:0007669"/>
    <property type="project" value="InterPro"/>
</dbReference>
<name>A0A8B6HDM4_MYTGA</name>
<evidence type="ECO:0000256" key="1">
    <source>
        <dbReference type="ARBA" id="ARBA00004479"/>
    </source>
</evidence>
<feature type="transmembrane region" description="Helical" evidence="13">
    <location>
        <begin position="661"/>
        <end position="685"/>
    </location>
</feature>
<keyword evidence="7" id="KW-0677">Repeat</keyword>